<evidence type="ECO:0008006" key="2">
    <source>
        <dbReference type="Google" id="ProtNLM"/>
    </source>
</evidence>
<name>A0A6C0FA82_9ZZZZ</name>
<dbReference type="Pfam" id="PF03269">
    <property type="entry name" value="DUF268"/>
    <property type="match status" value="1"/>
</dbReference>
<reference evidence="1" key="1">
    <citation type="journal article" date="2020" name="Nature">
        <title>Giant virus diversity and host interactions through global metagenomics.</title>
        <authorList>
            <person name="Schulz F."/>
            <person name="Roux S."/>
            <person name="Paez-Espino D."/>
            <person name="Jungbluth S."/>
            <person name="Walsh D.A."/>
            <person name="Denef V.J."/>
            <person name="McMahon K.D."/>
            <person name="Konstantinidis K.T."/>
            <person name="Eloe-Fadrosh E.A."/>
            <person name="Kyrpides N.C."/>
            <person name="Woyke T."/>
        </authorList>
    </citation>
    <scope>NUCLEOTIDE SEQUENCE</scope>
    <source>
        <strain evidence="1">GVMAG-M-3300009182-46</strain>
    </source>
</reference>
<organism evidence="1">
    <name type="scientific">viral metagenome</name>
    <dbReference type="NCBI Taxonomy" id="1070528"/>
    <lineage>
        <taxon>unclassified sequences</taxon>
        <taxon>metagenomes</taxon>
        <taxon>organismal metagenomes</taxon>
    </lineage>
</organism>
<sequence length="648" mass="76235">MSKTLVIVLSETRANELTYDNFKKNVIDELNADLCLCIGVKPDYDYNNPLYKLAKYKFTYNEPDDFGDAFEYAYNIISFNKPKYECLKNTNALHGKISTPKQSTNNISYYGDDETFTNFDNFNDDEIIIHTKDFQNSLWKNQIYGIKNSKNSNLVFQKNVVTYKKSLYWREFLKIKNQFLGGVKDPHNQHPGSAGILIFFRWFLLKNLIDNNLINKYDRFIITRSDFIYQLPHPKIELMNENCIWIPDCENYGGYTDRHVVLSKKNIESYLNIFNNFVLRSNEYFIKMKNYNQWNLEKVIKFNLQQNNVLHLVKEFPYVMYSVRNLNGTTRWQKGIYSNKLGYFIKYKTEYDKSNYYKNKFENSGMDINEFYKNNICIRKKYNVNTPIPLNKLNACLLNKFKEDLKIININAFINGVNTNSYNQIPEVCKKYMKYINNNFELKWSNKMIDEMLDLCNNLNYKKLSPNDYPDASLQFVKVFNTFVNVSGKKCLVLGSISPWVECLLLHFNAESVTTLDYITPECNYKINTLSMDNYKKEMKYDVIVSFSSLEHDGLGRYGDPINPNGDIDACTEAYTMLNDDGYFICGIPIGNGVIQGNYHRIFNEKRINKLFSLFNTFIGSVNYKTFDDKLNFTGSNWQNQPIFVYKK</sequence>
<proteinExistence type="predicted"/>
<protein>
    <recommendedName>
        <fullName evidence="2">DUF268 domain-containing protein</fullName>
    </recommendedName>
</protein>
<dbReference type="AlphaFoldDB" id="A0A6C0FA82"/>
<evidence type="ECO:0000313" key="1">
    <source>
        <dbReference type="EMBL" id="QHT36065.1"/>
    </source>
</evidence>
<accession>A0A6C0FA82</accession>
<dbReference type="EMBL" id="MN739030">
    <property type="protein sequence ID" value="QHT36065.1"/>
    <property type="molecule type" value="Genomic_DNA"/>
</dbReference>
<dbReference type="InterPro" id="IPR004951">
    <property type="entry name" value="DUF268_CAE_spp"/>
</dbReference>